<reference evidence="2 4" key="2">
    <citation type="journal article" date="2013" name="Nature">
        <title>Insights into bilaterian evolution from three spiralian genomes.</title>
        <authorList>
            <person name="Simakov O."/>
            <person name="Marletaz F."/>
            <person name="Cho S.J."/>
            <person name="Edsinger-Gonzales E."/>
            <person name="Havlak P."/>
            <person name="Hellsten U."/>
            <person name="Kuo D.H."/>
            <person name="Larsson T."/>
            <person name="Lv J."/>
            <person name="Arendt D."/>
            <person name="Savage R."/>
            <person name="Osoegawa K."/>
            <person name="de Jong P."/>
            <person name="Grimwood J."/>
            <person name="Chapman J.A."/>
            <person name="Shapiro H."/>
            <person name="Aerts A."/>
            <person name="Otillar R.P."/>
            <person name="Terry A.Y."/>
            <person name="Boore J.L."/>
            <person name="Grigoriev I.V."/>
            <person name="Lindberg D.R."/>
            <person name="Seaver E.C."/>
            <person name="Weisblat D.A."/>
            <person name="Putnam N.H."/>
            <person name="Rokhsar D.S."/>
        </authorList>
    </citation>
    <scope>NUCLEOTIDE SEQUENCE</scope>
    <source>
        <strain evidence="2 4">I ESC-2004</strain>
    </source>
</reference>
<gene>
    <name evidence="2" type="ORF">CAPTEDRAFT_168266</name>
</gene>
<dbReference type="GO" id="GO:0005929">
    <property type="term" value="C:cilium"/>
    <property type="evidence" value="ECO:0007669"/>
    <property type="project" value="TreeGrafter"/>
</dbReference>
<organism evidence="2">
    <name type="scientific">Capitella teleta</name>
    <name type="common">Polychaete worm</name>
    <dbReference type="NCBI Taxonomy" id="283909"/>
    <lineage>
        <taxon>Eukaryota</taxon>
        <taxon>Metazoa</taxon>
        <taxon>Spiralia</taxon>
        <taxon>Lophotrochozoa</taxon>
        <taxon>Annelida</taxon>
        <taxon>Polychaeta</taxon>
        <taxon>Sedentaria</taxon>
        <taxon>Scolecida</taxon>
        <taxon>Capitellidae</taxon>
        <taxon>Capitella</taxon>
    </lineage>
</organism>
<feature type="compositionally biased region" description="Basic and acidic residues" evidence="1">
    <location>
        <begin position="274"/>
        <end position="306"/>
    </location>
</feature>
<dbReference type="PANTHER" id="PTHR21974:SF2">
    <property type="entry name" value="RE15880P"/>
    <property type="match status" value="1"/>
</dbReference>
<evidence type="ECO:0000256" key="1">
    <source>
        <dbReference type="SAM" id="MobiDB-lite"/>
    </source>
</evidence>
<dbReference type="OMA" id="GINRWQD"/>
<evidence type="ECO:0000313" key="3">
    <source>
        <dbReference type="EnsemblMetazoa" id="CapteP168266"/>
    </source>
</evidence>
<accession>R7U6X9</accession>
<dbReference type="HOGENOM" id="CLU_887311_0_0_1"/>
<feature type="region of interest" description="Disordered" evidence="1">
    <location>
        <begin position="266"/>
        <end position="323"/>
    </location>
</feature>
<dbReference type="EMBL" id="KB306857">
    <property type="protein sequence ID" value="ELT99416.1"/>
    <property type="molecule type" value="Genomic_DNA"/>
</dbReference>
<keyword evidence="4" id="KW-1185">Reference proteome</keyword>
<dbReference type="PANTHER" id="PTHR21974">
    <property type="entry name" value="RE15880P"/>
    <property type="match status" value="1"/>
</dbReference>
<dbReference type="OrthoDB" id="6432391at2759"/>
<evidence type="ECO:0000313" key="4">
    <source>
        <dbReference type="Proteomes" id="UP000014760"/>
    </source>
</evidence>
<name>R7U6X9_CAPTE</name>
<reference evidence="3" key="3">
    <citation type="submission" date="2015-06" db="UniProtKB">
        <authorList>
            <consortium name="EnsemblMetazoa"/>
        </authorList>
    </citation>
    <scope>IDENTIFICATION</scope>
</reference>
<dbReference type="EMBL" id="AMQN01010039">
    <property type="status" value="NOT_ANNOTATED_CDS"/>
    <property type="molecule type" value="Genomic_DNA"/>
</dbReference>
<proteinExistence type="predicted"/>
<dbReference type="EnsemblMetazoa" id="CapteT168266">
    <property type="protein sequence ID" value="CapteP168266"/>
    <property type="gene ID" value="CapteG168266"/>
</dbReference>
<dbReference type="AlphaFoldDB" id="R7U6X9"/>
<sequence>MTHFSESIFNGKYGSELEYQLECQVDMLVDRKQRISVAKYKWQNSRVLLQHAVNQLAFSVKRWGELDRVRSDNMQVRYTMATETRNNVIAASQNITSAHRYLQTIEFPYCKQPEMETLNRAVNNIYSDMQTSERHKHAMHCYSTTHKRAAALLQWFDHVINTTIKKDYDKAADDVDVKSRELRAERVQLIRARIDDNTSNVGVEIDAEVIKKTDQPQMETHATEADQVSTAGDLELLGEEGAPVEGEELSDPTPLALNELAPLPDDNALFGDIDELKKQHEQEMQDFKKTQDVNKARMEQGLQEKLRARRSRQVRADQAQTEE</sequence>
<evidence type="ECO:0000313" key="2">
    <source>
        <dbReference type="EMBL" id="ELT99416.1"/>
    </source>
</evidence>
<reference evidence="4" key="1">
    <citation type="submission" date="2012-12" db="EMBL/GenBank/DDBJ databases">
        <authorList>
            <person name="Hellsten U."/>
            <person name="Grimwood J."/>
            <person name="Chapman J.A."/>
            <person name="Shapiro H."/>
            <person name="Aerts A."/>
            <person name="Otillar R.P."/>
            <person name="Terry A.Y."/>
            <person name="Boore J.L."/>
            <person name="Simakov O."/>
            <person name="Marletaz F."/>
            <person name="Cho S.-J."/>
            <person name="Edsinger-Gonzales E."/>
            <person name="Havlak P."/>
            <person name="Kuo D.-H."/>
            <person name="Larsson T."/>
            <person name="Lv J."/>
            <person name="Arendt D."/>
            <person name="Savage R."/>
            <person name="Osoegawa K."/>
            <person name="de Jong P."/>
            <person name="Lindberg D.R."/>
            <person name="Seaver E.C."/>
            <person name="Weisblat D.A."/>
            <person name="Putnam N.H."/>
            <person name="Grigoriev I.V."/>
            <person name="Rokhsar D.S."/>
        </authorList>
    </citation>
    <scope>NUCLEOTIDE SEQUENCE</scope>
    <source>
        <strain evidence="4">I ESC-2004</strain>
    </source>
</reference>
<dbReference type="Proteomes" id="UP000014760">
    <property type="component" value="Unassembled WGS sequence"/>
</dbReference>
<protein>
    <submittedName>
        <fullName evidence="2 3">Uncharacterized protein</fullName>
    </submittedName>
</protein>